<evidence type="ECO:0000313" key="4">
    <source>
        <dbReference type="Proteomes" id="UP000245059"/>
    </source>
</evidence>
<dbReference type="Proteomes" id="UP000245217">
    <property type="component" value="Unassembled WGS sequence"/>
</dbReference>
<dbReference type="OrthoDB" id="5515706at2"/>
<organism evidence="2 4">
    <name type="scientific">Ignatzschineria cameli</name>
    <dbReference type="NCBI Taxonomy" id="2182793"/>
    <lineage>
        <taxon>Bacteria</taxon>
        <taxon>Pseudomonadati</taxon>
        <taxon>Pseudomonadota</taxon>
        <taxon>Gammaproteobacteria</taxon>
        <taxon>Cardiobacteriales</taxon>
        <taxon>Ignatzschineriaceae</taxon>
        <taxon>Ignatzschineria</taxon>
    </lineage>
</organism>
<evidence type="ECO:0000313" key="5">
    <source>
        <dbReference type="Proteomes" id="UP000245217"/>
    </source>
</evidence>
<comment type="caution">
    <text evidence="2">The sequence shown here is derived from an EMBL/GenBank/DDBJ whole genome shotgun (WGS) entry which is preliminary data.</text>
</comment>
<dbReference type="EMBL" id="QEWW01000018">
    <property type="protein sequence ID" value="PWD82868.1"/>
    <property type="molecule type" value="Genomic_DNA"/>
</dbReference>
<evidence type="ECO:0000313" key="2">
    <source>
        <dbReference type="EMBL" id="PWD82868.1"/>
    </source>
</evidence>
<reference evidence="4 5" key="2">
    <citation type="submission" date="2018-05" db="EMBL/GenBank/DDBJ databases">
        <title>Ignatzschineria dubaiensis sp. nov., isolated from necrotic foot tissues of dromedaries (Camelus dromedarius) and associated maggots in Dubai, United Arab Emirates.</title>
        <authorList>
            <person name="Tsang C.C."/>
            <person name="Tang J.Y.M."/>
            <person name="Fong J.Y.H."/>
            <person name="Kinne J."/>
            <person name="Lee H.H."/>
            <person name="Joseph M."/>
            <person name="Jose S."/>
            <person name="Schuster R.K."/>
            <person name="Tang Y."/>
            <person name="Sivakumar S."/>
            <person name="Chen J.H.K."/>
            <person name="Teng J.L.L."/>
            <person name="Lau S.K.P."/>
            <person name="Wernery U."/>
            <person name="Woo P.C.Y."/>
        </authorList>
    </citation>
    <scope>NUCLEOTIDE SEQUENCE [LARGE SCALE GENOMIC DNA]</scope>
    <source>
        <strain evidence="4">UAE-HKU57</strain>
        <strain evidence="5">UAE-HKU58</strain>
    </source>
</reference>
<dbReference type="AlphaFoldDB" id="A0A2U2AJH5"/>
<proteinExistence type="predicted"/>
<reference evidence="2" key="1">
    <citation type="journal article" date="2018" name="Genome Announc.">
        <title>Ignatzschineria cameli sp. nov., isolated from necrotic foot tissue of dromedaries (Camelus dromedarius) and associated maggots (Wohlfahrtia species) in Dubai.</title>
        <authorList>
            <person name="Tsang C.C."/>
            <person name="Tang J.Y."/>
            <person name="Fong J.Y."/>
            <person name="Kinne J."/>
            <person name="Lee H.H."/>
            <person name="Joseph M."/>
            <person name="Jose S."/>
            <person name="Schuster R.K."/>
            <person name="Tang Y."/>
            <person name="Sivakumar S."/>
            <person name="Chen J.H."/>
            <person name="Teng J.L."/>
            <person name="Lau S.K."/>
            <person name="Wernery U."/>
            <person name="Woo P.C."/>
        </authorList>
    </citation>
    <scope>NUCLEOTIDE SEQUENCE</scope>
    <source>
        <strain evidence="2">UAE-HKU57</strain>
        <strain evidence="3">UAE-HKU58</strain>
    </source>
</reference>
<sequence length="269" mass="30921">MLKRLSLQLYFLLIITILLCGRAMARSEDNGLHFKSERYQDHRYISVEIDLNQVDLTHHMVNPKTGQNYVTFGALRQLLRTKGEALLFAINSGIYTKEYKPLGLHIEDGKVHSPLNLITSNRGQGNFSLLPNGVFFLTQEHRAEVLDTERFHRRFQGDYRGIKAAVQSGPMLVINGEFNPYFFSESDSYRIRSGVCAKDQGRRVIFVVTEDAVNFYEFARFFKEELQCQNALYLDGTLARIYFNGRTYGASFWQSKPLVGIWSVIRPAS</sequence>
<keyword evidence="5" id="KW-1185">Reference proteome</keyword>
<dbReference type="EMBL" id="QEWV01000025">
    <property type="protein sequence ID" value="PWD88801.1"/>
    <property type="molecule type" value="Genomic_DNA"/>
</dbReference>
<dbReference type="RefSeq" id="WP_109202492.1">
    <property type="nucleotide sequence ID" value="NZ_QEWS01000024.1"/>
</dbReference>
<dbReference type="InterPro" id="IPR018711">
    <property type="entry name" value="NAGPA"/>
</dbReference>
<evidence type="ECO:0000259" key="1">
    <source>
        <dbReference type="Pfam" id="PF09992"/>
    </source>
</evidence>
<dbReference type="Proteomes" id="UP000245059">
    <property type="component" value="Unassembled WGS sequence"/>
</dbReference>
<dbReference type="Pfam" id="PF09992">
    <property type="entry name" value="NAGPA"/>
    <property type="match status" value="1"/>
</dbReference>
<name>A0A2U2AJH5_9GAMM</name>
<protein>
    <recommendedName>
        <fullName evidence="1">Phosphodiester glycosidase domain-containing protein</fullName>
    </recommendedName>
</protein>
<evidence type="ECO:0000313" key="3">
    <source>
        <dbReference type="EMBL" id="PWD88801.1"/>
    </source>
</evidence>
<gene>
    <name evidence="2" type="ORF">DC077_10390</name>
    <name evidence="3" type="ORF">DC078_10600</name>
</gene>
<feature type="domain" description="Phosphodiester glycosidase" evidence="1">
    <location>
        <begin position="88"/>
        <end position="236"/>
    </location>
</feature>
<accession>A0A2U2AJH5</accession>